<dbReference type="InterPro" id="IPR058653">
    <property type="entry name" value="NfeD2_TM"/>
</dbReference>
<dbReference type="AlphaFoldDB" id="A0A494Z4Q2"/>
<dbReference type="Pfam" id="PF25842">
    <property type="entry name" value="NfeD_TM"/>
    <property type="match status" value="1"/>
</dbReference>
<evidence type="ECO:0000256" key="1">
    <source>
        <dbReference type="SAM" id="Phobius"/>
    </source>
</evidence>
<evidence type="ECO:0000259" key="2">
    <source>
        <dbReference type="Pfam" id="PF25842"/>
    </source>
</evidence>
<feature type="transmembrane region" description="Helical" evidence="1">
    <location>
        <begin position="12"/>
        <end position="31"/>
    </location>
</feature>
<protein>
    <recommendedName>
        <fullName evidence="2">Membrane protein NfeD2 N-terminal transmembrane domain-containing protein</fullName>
    </recommendedName>
</protein>
<dbReference type="Gene3D" id="2.40.50.140">
    <property type="entry name" value="Nucleic acid-binding proteins"/>
    <property type="match status" value="1"/>
</dbReference>
<feature type="domain" description="Membrane protein NfeD2 N-terminal transmembrane" evidence="2">
    <location>
        <begin position="5"/>
        <end position="103"/>
    </location>
</feature>
<name>A0A494Z4Q2_9BACI</name>
<keyword evidence="1" id="KW-0472">Membrane</keyword>
<sequence length="183" mass="20015">MHMMIFGIPIETIYLYVLVIAGILTLLYILFGDIAEGVLDSTGFLSPILILAFLTFFSTSGYVLEKITSISSIWIIIISAVAALILDIFLNIFVLIPMASAEESLSYTEDSLKGRVGRIIIPIPADGFGEIVIESKSGMISKPAASFDNEEIEEGKKVLVIEVNNGNLYVVPYEQALDANQFN</sequence>
<dbReference type="Proteomes" id="UP000281813">
    <property type="component" value="Unassembled WGS sequence"/>
</dbReference>
<proteinExistence type="predicted"/>
<feature type="transmembrane region" description="Helical" evidence="1">
    <location>
        <begin position="43"/>
        <end position="64"/>
    </location>
</feature>
<dbReference type="OrthoDB" id="1683445at2"/>
<keyword evidence="1" id="KW-0812">Transmembrane</keyword>
<evidence type="ECO:0000313" key="4">
    <source>
        <dbReference type="Proteomes" id="UP000281813"/>
    </source>
</evidence>
<keyword evidence="1" id="KW-1133">Transmembrane helix</keyword>
<organism evidence="3 4">
    <name type="scientific">Oceanobacillus bengalensis</name>
    <dbReference type="NCBI Taxonomy" id="1435466"/>
    <lineage>
        <taxon>Bacteria</taxon>
        <taxon>Bacillati</taxon>
        <taxon>Bacillota</taxon>
        <taxon>Bacilli</taxon>
        <taxon>Bacillales</taxon>
        <taxon>Bacillaceae</taxon>
        <taxon>Oceanobacillus</taxon>
    </lineage>
</organism>
<comment type="caution">
    <text evidence="3">The sequence shown here is derived from an EMBL/GenBank/DDBJ whole genome shotgun (WGS) entry which is preliminary data.</text>
</comment>
<dbReference type="EMBL" id="RBZO01000004">
    <property type="protein sequence ID" value="RKQ17538.1"/>
    <property type="molecule type" value="Genomic_DNA"/>
</dbReference>
<evidence type="ECO:0000313" key="3">
    <source>
        <dbReference type="EMBL" id="RKQ17538.1"/>
    </source>
</evidence>
<gene>
    <name evidence="3" type="ORF">D8M05_03835</name>
</gene>
<dbReference type="InterPro" id="IPR012340">
    <property type="entry name" value="NA-bd_OB-fold"/>
</dbReference>
<accession>A0A494Z4Q2</accession>
<feature type="transmembrane region" description="Helical" evidence="1">
    <location>
        <begin position="73"/>
        <end position="96"/>
    </location>
</feature>
<keyword evidence="4" id="KW-1185">Reference proteome</keyword>
<reference evidence="3 4" key="1">
    <citation type="journal article" date="2015" name="Antonie Van Leeuwenhoek">
        <title>Oceanobacillus bengalensis sp. nov., a bacterium isolated from seawater of the Bay of Bengal.</title>
        <authorList>
            <person name="Yongchang O."/>
            <person name="Xiang W."/>
            <person name="Wang G."/>
        </authorList>
    </citation>
    <scope>NUCLEOTIDE SEQUENCE [LARGE SCALE GENOMIC DNA]</scope>
    <source>
        <strain evidence="3 4">MCCC 1K00260</strain>
    </source>
</reference>